<organism evidence="2 3">
    <name type="scientific">Massilia violaceinigra</name>
    <dbReference type="NCBI Taxonomy" id="2045208"/>
    <lineage>
        <taxon>Bacteria</taxon>
        <taxon>Pseudomonadati</taxon>
        <taxon>Pseudomonadota</taxon>
        <taxon>Betaproteobacteria</taxon>
        <taxon>Burkholderiales</taxon>
        <taxon>Oxalobacteraceae</taxon>
        <taxon>Telluria group</taxon>
        <taxon>Massilia</taxon>
    </lineage>
</organism>
<gene>
    <name evidence="2" type="ORF">CR152_25800</name>
</gene>
<protein>
    <submittedName>
        <fullName evidence="2">Uncharacterized protein</fullName>
    </submittedName>
</protein>
<dbReference type="AlphaFoldDB" id="A0A2D2DRD1"/>
<proteinExistence type="predicted"/>
<dbReference type="EMBL" id="CP024608">
    <property type="protein sequence ID" value="ATQ77534.1"/>
    <property type="molecule type" value="Genomic_DNA"/>
</dbReference>
<evidence type="ECO:0000313" key="2">
    <source>
        <dbReference type="EMBL" id="ATQ77534.1"/>
    </source>
</evidence>
<feature type="region of interest" description="Disordered" evidence="1">
    <location>
        <begin position="1"/>
        <end position="46"/>
    </location>
</feature>
<sequence>MTGNGASAATNASAAVSPNGKRAVPSEAPPAPDRTTSRAGDIGADAVGGNRCKTELLWSSIHVGQGVFVLMDVF</sequence>
<evidence type="ECO:0000256" key="1">
    <source>
        <dbReference type="SAM" id="MobiDB-lite"/>
    </source>
</evidence>
<evidence type="ECO:0000313" key="3">
    <source>
        <dbReference type="Proteomes" id="UP000229897"/>
    </source>
</evidence>
<dbReference type="KEGG" id="mass:CR152_25800"/>
<name>A0A2D2DRD1_9BURK</name>
<dbReference type="Proteomes" id="UP000229897">
    <property type="component" value="Chromosome"/>
</dbReference>
<reference evidence="2" key="1">
    <citation type="submission" date="2017-10" db="EMBL/GenBank/DDBJ databases">
        <title>Massilia psychrophilum sp. nov., a novel purple-pigmented bacterium isolated from Tianshan glacier, Xinjiang Municipality, China.</title>
        <authorList>
            <person name="Wang H."/>
        </authorList>
    </citation>
    <scope>NUCLEOTIDE SEQUENCE [LARGE SCALE GENOMIC DNA]</scope>
    <source>
        <strain evidence="2">B2</strain>
    </source>
</reference>
<feature type="compositionally biased region" description="Low complexity" evidence="1">
    <location>
        <begin position="1"/>
        <end position="15"/>
    </location>
</feature>
<accession>A0A2D2DRD1</accession>
<keyword evidence="3" id="KW-1185">Reference proteome</keyword>